<dbReference type="Pfam" id="PF11967">
    <property type="entry name" value="RecO_N"/>
    <property type="match status" value="1"/>
</dbReference>
<keyword evidence="11" id="KW-1185">Reference proteome</keyword>
<keyword evidence="4 8" id="KW-0227">DNA damage</keyword>
<evidence type="ECO:0000256" key="4">
    <source>
        <dbReference type="ARBA" id="ARBA00022763"/>
    </source>
</evidence>
<sequence>MDNRSWPAFILHSRAFKEQQLLVQLLLPELGRVSAVIRKSASKKQQRLSLQPFQLLQLELVGRSDLKTVSKAEEAGPAFLLQGEKLFGAMYLNELICRLWPQSVGSDALFELYLQTLQQLLTDDLEPCLRQFEFSLLTELGQPVDWDYDSAGEALQDGALYQWWPEQGWQIAGKGWKGETLKAIGQQHWQQDDVLKTAKQLSRLWLAPLLGSKPLSSRALFQSIRN</sequence>
<dbReference type="InterPro" id="IPR012340">
    <property type="entry name" value="NA-bd_OB-fold"/>
</dbReference>
<evidence type="ECO:0000256" key="1">
    <source>
        <dbReference type="ARBA" id="ARBA00003065"/>
    </source>
</evidence>
<dbReference type="InterPro" id="IPR037278">
    <property type="entry name" value="ARFGAP/RecO"/>
</dbReference>
<dbReference type="SUPFAM" id="SSF57863">
    <property type="entry name" value="ArfGap/RecO-like zinc finger"/>
    <property type="match status" value="1"/>
</dbReference>
<dbReference type="GO" id="GO:0006310">
    <property type="term" value="P:DNA recombination"/>
    <property type="evidence" value="ECO:0007669"/>
    <property type="project" value="UniProtKB-UniRule"/>
</dbReference>
<dbReference type="SUPFAM" id="SSF50249">
    <property type="entry name" value="Nucleic acid-binding proteins"/>
    <property type="match status" value="1"/>
</dbReference>
<dbReference type="GO" id="GO:0006302">
    <property type="term" value="P:double-strand break repair"/>
    <property type="evidence" value="ECO:0007669"/>
    <property type="project" value="TreeGrafter"/>
</dbReference>
<evidence type="ECO:0000313" key="11">
    <source>
        <dbReference type="Proteomes" id="UP000321814"/>
    </source>
</evidence>
<dbReference type="PANTHER" id="PTHR33991">
    <property type="entry name" value="DNA REPAIR PROTEIN RECO"/>
    <property type="match status" value="1"/>
</dbReference>
<dbReference type="InterPro" id="IPR022572">
    <property type="entry name" value="DNA_rep/recomb_RecO_N"/>
</dbReference>
<evidence type="ECO:0000256" key="8">
    <source>
        <dbReference type="HAMAP-Rule" id="MF_00201"/>
    </source>
</evidence>
<evidence type="ECO:0000259" key="9">
    <source>
        <dbReference type="Pfam" id="PF11967"/>
    </source>
</evidence>
<dbReference type="Gene3D" id="1.20.1440.120">
    <property type="entry name" value="Recombination protein O, C-terminal domain"/>
    <property type="match status" value="1"/>
</dbReference>
<name>A0A5C8LP92_9GAMM</name>
<feature type="domain" description="DNA replication/recombination mediator RecO N-terminal" evidence="9">
    <location>
        <begin position="7"/>
        <end position="73"/>
    </location>
</feature>
<dbReference type="InterPro" id="IPR042242">
    <property type="entry name" value="RecO_C"/>
</dbReference>
<organism evidence="10 11">
    <name type="scientific">Rheinheimera tangshanensis</name>
    <dbReference type="NCBI Taxonomy" id="400153"/>
    <lineage>
        <taxon>Bacteria</taxon>
        <taxon>Pseudomonadati</taxon>
        <taxon>Pseudomonadota</taxon>
        <taxon>Gammaproteobacteria</taxon>
        <taxon>Chromatiales</taxon>
        <taxon>Chromatiaceae</taxon>
        <taxon>Rheinheimera</taxon>
    </lineage>
</organism>
<dbReference type="EMBL" id="VRLR01000011">
    <property type="protein sequence ID" value="TXK79181.1"/>
    <property type="molecule type" value="Genomic_DNA"/>
</dbReference>
<dbReference type="InterPro" id="IPR003717">
    <property type="entry name" value="RecO"/>
</dbReference>
<evidence type="ECO:0000256" key="3">
    <source>
        <dbReference type="ARBA" id="ARBA00021310"/>
    </source>
</evidence>
<proteinExistence type="inferred from homology"/>
<dbReference type="HAMAP" id="MF_00201">
    <property type="entry name" value="RecO"/>
    <property type="match status" value="1"/>
</dbReference>
<evidence type="ECO:0000313" key="10">
    <source>
        <dbReference type="EMBL" id="TXK79181.1"/>
    </source>
</evidence>
<comment type="function">
    <text evidence="1 8">Involved in DNA repair and RecF pathway recombination.</text>
</comment>
<comment type="caution">
    <text evidence="10">The sequence shown here is derived from an EMBL/GenBank/DDBJ whole genome shotgun (WGS) entry which is preliminary data.</text>
</comment>
<dbReference type="PANTHER" id="PTHR33991:SF1">
    <property type="entry name" value="DNA REPAIR PROTEIN RECO"/>
    <property type="match status" value="1"/>
</dbReference>
<keyword evidence="5 8" id="KW-0233">DNA recombination</keyword>
<dbReference type="Proteomes" id="UP000321814">
    <property type="component" value="Unassembled WGS sequence"/>
</dbReference>
<evidence type="ECO:0000256" key="2">
    <source>
        <dbReference type="ARBA" id="ARBA00007452"/>
    </source>
</evidence>
<protein>
    <recommendedName>
        <fullName evidence="3 8">DNA repair protein RecO</fullName>
    </recommendedName>
    <alternativeName>
        <fullName evidence="7 8">Recombination protein O</fullName>
    </alternativeName>
</protein>
<dbReference type="AlphaFoldDB" id="A0A5C8LP92"/>
<comment type="similarity">
    <text evidence="2 8">Belongs to the RecO family.</text>
</comment>
<evidence type="ECO:0000256" key="6">
    <source>
        <dbReference type="ARBA" id="ARBA00023204"/>
    </source>
</evidence>
<dbReference type="NCBIfam" id="TIGR00613">
    <property type="entry name" value="reco"/>
    <property type="match status" value="1"/>
</dbReference>
<dbReference type="Gene3D" id="2.40.50.140">
    <property type="entry name" value="Nucleic acid-binding proteins"/>
    <property type="match status" value="1"/>
</dbReference>
<reference evidence="10 11" key="1">
    <citation type="submission" date="2019-08" db="EMBL/GenBank/DDBJ databases">
        <title>Draft genome analysis of Rheinheimera tangshanensis isolated from the roots of fresh rice plants (Oryza sativa).</title>
        <authorList>
            <person name="Yu Q."/>
            <person name="Qi Y."/>
            <person name="Zhang H."/>
            <person name="Pu J."/>
        </authorList>
    </citation>
    <scope>NUCLEOTIDE SEQUENCE [LARGE SCALE GENOMIC DNA]</scope>
    <source>
        <strain evidence="10 11">JA3-B52</strain>
    </source>
</reference>
<accession>A0A5C8LP92</accession>
<evidence type="ECO:0000256" key="7">
    <source>
        <dbReference type="ARBA" id="ARBA00033409"/>
    </source>
</evidence>
<dbReference type="RefSeq" id="WP_147904998.1">
    <property type="nucleotide sequence ID" value="NZ_BAAAGC010000011.1"/>
</dbReference>
<keyword evidence="6 8" id="KW-0234">DNA repair</keyword>
<dbReference type="GO" id="GO:0043590">
    <property type="term" value="C:bacterial nucleoid"/>
    <property type="evidence" value="ECO:0007669"/>
    <property type="project" value="TreeGrafter"/>
</dbReference>
<dbReference type="Pfam" id="PF02565">
    <property type="entry name" value="RecO_C"/>
    <property type="match status" value="1"/>
</dbReference>
<dbReference type="OrthoDB" id="9804792at2"/>
<evidence type="ECO:0000256" key="5">
    <source>
        <dbReference type="ARBA" id="ARBA00023172"/>
    </source>
</evidence>
<gene>
    <name evidence="8 10" type="primary">recO</name>
    <name evidence="10" type="ORF">FU839_14890</name>
</gene>